<dbReference type="EMBL" id="JAEPDI010000012">
    <property type="protein sequence ID" value="MCG7940021.1"/>
    <property type="molecule type" value="Genomic_DNA"/>
</dbReference>
<sequence>MQKDLDKSLGKDGTEMDWPEQPVRTPGFSCMVMPDGSTVGTIPGTNIPLETSQTTAALNKATSRPAQGSVKAYESHDQMLSDMKDRRYGKDRAFTHEVEAKAAISNF</sequence>
<protein>
    <submittedName>
        <fullName evidence="2">Uncharacterized protein</fullName>
    </submittedName>
</protein>
<feature type="region of interest" description="Disordered" evidence="1">
    <location>
        <begin position="1"/>
        <end position="25"/>
    </location>
</feature>
<comment type="caution">
    <text evidence="2">The sequence shown here is derived from an EMBL/GenBank/DDBJ whole genome shotgun (WGS) entry which is preliminary data.</text>
</comment>
<accession>A0A9E4N0L3</accession>
<dbReference type="Proteomes" id="UP000886687">
    <property type="component" value="Unassembled WGS sequence"/>
</dbReference>
<organism evidence="2 3">
    <name type="scientific">Candidatus Thiodiazotropha lotti</name>
    <dbReference type="NCBI Taxonomy" id="2792787"/>
    <lineage>
        <taxon>Bacteria</taxon>
        <taxon>Pseudomonadati</taxon>
        <taxon>Pseudomonadota</taxon>
        <taxon>Gammaproteobacteria</taxon>
        <taxon>Chromatiales</taxon>
        <taxon>Sedimenticolaceae</taxon>
        <taxon>Candidatus Thiodiazotropha</taxon>
    </lineage>
</organism>
<name>A0A9E4N0L3_9GAMM</name>
<evidence type="ECO:0000256" key="1">
    <source>
        <dbReference type="SAM" id="MobiDB-lite"/>
    </source>
</evidence>
<reference evidence="2" key="1">
    <citation type="journal article" date="2021" name="Proc. Natl. Acad. Sci. U.S.A.">
        <title>Global biogeography of chemosynthetic symbionts reveals both localized and globally distributed symbiont groups. .</title>
        <authorList>
            <person name="Osvatic J.T."/>
            <person name="Wilkins L.G.E."/>
            <person name="Leibrecht L."/>
            <person name="Leray M."/>
            <person name="Zauner S."/>
            <person name="Polzin J."/>
            <person name="Camacho Y."/>
            <person name="Gros O."/>
            <person name="van Gils J.A."/>
            <person name="Eisen J.A."/>
            <person name="Petersen J.M."/>
            <person name="Yuen B."/>
        </authorList>
    </citation>
    <scope>NUCLEOTIDE SEQUENCE</scope>
    <source>
        <strain evidence="2">MAGL173</strain>
    </source>
</reference>
<dbReference type="AlphaFoldDB" id="A0A9E4N0L3"/>
<evidence type="ECO:0000313" key="3">
    <source>
        <dbReference type="Proteomes" id="UP000886687"/>
    </source>
</evidence>
<proteinExistence type="predicted"/>
<feature type="compositionally biased region" description="Basic and acidic residues" evidence="1">
    <location>
        <begin position="1"/>
        <end position="14"/>
    </location>
</feature>
<evidence type="ECO:0000313" key="2">
    <source>
        <dbReference type="EMBL" id="MCG7940021.1"/>
    </source>
</evidence>
<gene>
    <name evidence="2" type="ORF">JAZ04_14360</name>
</gene>